<evidence type="ECO:0000313" key="2">
    <source>
        <dbReference type="Proteomes" id="UP000215546"/>
    </source>
</evidence>
<proteinExistence type="predicted"/>
<gene>
    <name evidence="1" type="ORF">B9N55_09035</name>
</gene>
<reference evidence="2" key="1">
    <citation type="submission" date="2017-04" db="EMBL/GenBank/DDBJ databases">
        <title>Finegoldia magna isolated from orthopedic joint implant-associated infections.</title>
        <authorList>
            <person name="Bjorklund S."/>
            <person name="Bruggemann H."/>
            <person name="Jensen A."/>
            <person name="Hellmark B."/>
            <person name="Soderquist B."/>
        </authorList>
    </citation>
    <scope>NUCLEOTIDE SEQUENCE [LARGE SCALE GENOMIC DNA]</scope>
    <source>
        <strain evidence="2">12T273</strain>
    </source>
</reference>
<name>A0A233VFE3_FINMA</name>
<dbReference type="RefSeq" id="WP_094209061.1">
    <property type="nucleotide sequence ID" value="NZ_NDYE01000020.1"/>
</dbReference>
<dbReference type="EMBL" id="NDYE01000020">
    <property type="protein sequence ID" value="OXZ31135.1"/>
    <property type="molecule type" value="Genomic_DNA"/>
</dbReference>
<protein>
    <submittedName>
        <fullName evidence="1">Uncharacterized protein</fullName>
    </submittedName>
</protein>
<accession>A0A233VFE3</accession>
<evidence type="ECO:0000313" key="1">
    <source>
        <dbReference type="EMBL" id="OXZ31135.1"/>
    </source>
</evidence>
<organism evidence="1 2">
    <name type="scientific">Finegoldia magna</name>
    <name type="common">Peptostreptococcus magnus</name>
    <dbReference type="NCBI Taxonomy" id="1260"/>
    <lineage>
        <taxon>Bacteria</taxon>
        <taxon>Bacillati</taxon>
        <taxon>Bacillota</taxon>
        <taxon>Tissierellia</taxon>
        <taxon>Tissierellales</taxon>
        <taxon>Peptoniphilaceae</taxon>
        <taxon>Finegoldia</taxon>
    </lineage>
</organism>
<comment type="caution">
    <text evidence="1">The sequence shown here is derived from an EMBL/GenBank/DDBJ whole genome shotgun (WGS) entry which is preliminary data.</text>
</comment>
<dbReference type="Proteomes" id="UP000215546">
    <property type="component" value="Unassembled WGS sequence"/>
</dbReference>
<dbReference type="AlphaFoldDB" id="A0A233VFE3"/>
<sequence>MIIRKKYSYSGLNREGEDGTFLCIPGVLNKRMFLNKQVVQIYNECNGHTISSLLELQKARYKEEDEEKLKKDLENILWFFNNIGMLELRGDDLMVIQETKQVFQMISEKDFNEVVNYIISSYANKNQNSIFYTQPQYNINSYQDLISIYNLPNVRLSHVSGGNIYYKFSREGSKKVDGVISFHFIESNTTLYLNLIVCWKDEFSKVLKLLYNEINQNGYKKLKIKVLHDENLESLLLENGFIKEAVLKGETFNDEEMIIYSLEK</sequence>